<feature type="non-terminal residue" evidence="4">
    <location>
        <position position="1"/>
    </location>
</feature>
<gene>
    <name evidence="4" type="primary">Fcgbp_2</name>
    <name evidence="4" type="ORF">PACPHI_R10838</name>
</gene>
<comment type="caution">
    <text evidence="4">The sequence shown here is derived from an EMBL/GenBank/DDBJ whole genome shotgun (WGS) entry which is preliminary data.</text>
</comment>
<evidence type="ECO:0000256" key="1">
    <source>
        <dbReference type="ARBA" id="ARBA00023157"/>
    </source>
</evidence>
<protein>
    <submittedName>
        <fullName evidence="4">FCGBP protein</fullName>
    </submittedName>
</protein>
<reference evidence="4 5" key="1">
    <citation type="submission" date="2019-09" db="EMBL/GenBank/DDBJ databases">
        <title>Bird 10,000 Genomes (B10K) Project - Family phase.</title>
        <authorList>
            <person name="Zhang G."/>
        </authorList>
    </citation>
    <scope>NUCLEOTIDE SEQUENCE [LARGE SCALE GENOMIC DNA]</scope>
    <source>
        <strain evidence="4">B10K-DU-001-28</strain>
        <tissue evidence="4">Muscle</tissue>
    </source>
</reference>
<name>A0A7K9Q0B3_9CORV</name>
<dbReference type="InterPro" id="IPR050780">
    <property type="entry name" value="Mucin_vWF_Thrombospondin_sf"/>
</dbReference>
<keyword evidence="1" id="KW-1015">Disulfide bond</keyword>
<organism evidence="4 5">
    <name type="scientific">Pachycephala philippinensis</name>
    <name type="common">yellow-belllied whistler</name>
    <dbReference type="NCBI Taxonomy" id="449367"/>
    <lineage>
        <taxon>Eukaryota</taxon>
        <taxon>Metazoa</taxon>
        <taxon>Chordata</taxon>
        <taxon>Craniata</taxon>
        <taxon>Vertebrata</taxon>
        <taxon>Euteleostomi</taxon>
        <taxon>Archelosauria</taxon>
        <taxon>Archosauria</taxon>
        <taxon>Dinosauria</taxon>
        <taxon>Saurischia</taxon>
        <taxon>Theropoda</taxon>
        <taxon>Coelurosauria</taxon>
        <taxon>Aves</taxon>
        <taxon>Neognathae</taxon>
        <taxon>Neoaves</taxon>
        <taxon>Telluraves</taxon>
        <taxon>Australaves</taxon>
        <taxon>Passeriformes</taxon>
        <taxon>Corvoidea</taxon>
        <taxon>Pachycephalidae</taxon>
        <taxon>Pachycephala</taxon>
    </lineage>
</organism>
<dbReference type="PANTHER" id="PTHR11339:SF373">
    <property type="entry name" value="VWFD DOMAIN-CONTAINING PROTEIN"/>
    <property type="match status" value="1"/>
</dbReference>
<dbReference type="Proteomes" id="UP000570547">
    <property type="component" value="Unassembled WGS sequence"/>
</dbReference>
<dbReference type="GO" id="GO:0005615">
    <property type="term" value="C:extracellular space"/>
    <property type="evidence" value="ECO:0007669"/>
    <property type="project" value="TreeGrafter"/>
</dbReference>
<sequence length="161" mass="17801">ERCEMVDGQPECIQETFSICWLAGGPHYRSFDGKTFDFMGTCAYTLTTICNPDPALPAFSDEVKKEEKENSKVSSIGSISIHVGNVTVTAVRSENGMVRVNNHRSRLPISLSHGKLRIHQKGRSMLIQSNFNLKVLYNWDDHVVVKLPAALSGKVCGMCGN</sequence>
<dbReference type="EMBL" id="VWZT01014223">
    <property type="protein sequence ID" value="NXI04416.1"/>
    <property type="molecule type" value="Genomic_DNA"/>
</dbReference>
<accession>A0A7K9Q0B3</accession>
<dbReference type="SMART" id="SM00216">
    <property type="entry name" value="VWD"/>
    <property type="match status" value="1"/>
</dbReference>
<keyword evidence="5" id="KW-1185">Reference proteome</keyword>
<evidence type="ECO:0000259" key="3">
    <source>
        <dbReference type="PROSITE" id="PS51233"/>
    </source>
</evidence>
<evidence type="ECO:0000256" key="2">
    <source>
        <dbReference type="ARBA" id="ARBA00023180"/>
    </source>
</evidence>
<dbReference type="AlphaFoldDB" id="A0A7K9Q0B3"/>
<feature type="non-terminal residue" evidence="4">
    <location>
        <position position="161"/>
    </location>
</feature>
<feature type="domain" description="VWFD" evidence="3">
    <location>
        <begin position="18"/>
        <end position="161"/>
    </location>
</feature>
<dbReference type="PROSITE" id="PS51233">
    <property type="entry name" value="VWFD"/>
    <property type="match status" value="1"/>
</dbReference>
<dbReference type="GO" id="GO:0031012">
    <property type="term" value="C:extracellular matrix"/>
    <property type="evidence" value="ECO:0007669"/>
    <property type="project" value="TreeGrafter"/>
</dbReference>
<proteinExistence type="predicted"/>
<keyword evidence="2" id="KW-0325">Glycoprotein</keyword>
<evidence type="ECO:0000313" key="4">
    <source>
        <dbReference type="EMBL" id="NXI04416.1"/>
    </source>
</evidence>
<dbReference type="PANTHER" id="PTHR11339">
    <property type="entry name" value="EXTRACELLULAR MATRIX GLYCOPROTEIN RELATED"/>
    <property type="match status" value="1"/>
</dbReference>
<evidence type="ECO:0000313" key="5">
    <source>
        <dbReference type="Proteomes" id="UP000570547"/>
    </source>
</evidence>
<dbReference type="InterPro" id="IPR001846">
    <property type="entry name" value="VWF_type-D"/>
</dbReference>
<dbReference type="Pfam" id="PF00094">
    <property type="entry name" value="VWD"/>
    <property type="match status" value="1"/>
</dbReference>